<evidence type="ECO:0000256" key="1">
    <source>
        <dbReference type="SAM" id="MobiDB-lite"/>
    </source>
</evidence>
<protein>
    <submittedName>
        <fullName evidence="2">Uncharacterized protein</fullName>
    </submittedName>
</protein>
<dbReference type="PANTHER" id="PTHR10378">
    <property type="entry name" value="LIM DOMAIN-BINDING PROTEIN"/>
    <property type="match status" value="1"/>
</dbReference>
<dbReference type="AlphaFoldDB" id="A0A9Q1QNI9"/>
<gene>
    <name evidence="2" type="ORF">Cgig2_002440</name>
</gene>
<feature type="compositionally biased region" description="Basic and acidic residues" evidence="1">
    <location>
        <begin position="748"/>
        <end position="761"/>
    </location>
</feature>
<accession>A0A9Q1QNI9</accession>
<feature type="compositionally biased region" description="Polar residues" evidence="1">
    <location>
        <begin position="120"/>
        <end position="138"/>
    </location>
</feature>
<organism evidence="2 3">
    <name type="scientific">Carnegiea gigantea</name>
    <dbReference type="NCBI Taxonomy" id="171969"/>
    <lineage>
        <taxon>Eukaryota</taxon>
        <taxon>Viridiplantae</taxon>
        <taxon>Streptophyta</taxon>
        <taxon>Embryophyta</taxon>
        <taxon>Tracheophyta</taxon>
        <taxon>Spermatophyta</taxon>
        <taxon>Magnoliopsida</taxon>
        <taxon>eudicotyledons</taxon>
        <taxon>Gunneridae</taxon>
        <taxon>Pentapetalae</taxon>
        <taxon>Caryophyllales</taxon>
        <taxon>Cactineae</taxon>
        <taxon>Cactaceae</taxon>
        <taxon>Cactoideae</taxon>
        <taxon>Echinocereeae</taxon>
        <taxon>Carnegiea</taxon>
    </lineage>
</organism>
<sequence>MELEAYLRSGYQVQNHIPEELVQSQSSGILYQDNYLSQGGGSSVTWPINLSHSVGQMPYQNAQFVTGDINIRVYSNPMNSDLSIEESSLITDANSSLSGGSYLSSINSIDSPASNCAFSGSSEGDHFSAQQRNSQEYQTGPRWYTRQGEPFSNPSAMPHLIMAYQPLASPMRTFKKPRLEIRQDVSHPVQQSSHFQYPMRLRGYDPEPPAGLFIQQNLLPNQHVLNSLISPQRLQMQSQPPQQLLVDSQNAGSKGSIYFHRLMCYVHQQRDRPPDNNIGYWKKFVEEYYSPSAKKRWCLSKYDDGGRHARGLFSQAAADAWRCDFCKSRSGKGFVATYEVLPRLKKIFFDSGVTDELLYLNFPSERKLPSGYVVLWFGKAVQQSVYKEFRIVHEGLLRVVFNQELKITSWEFCVQHHEEVIPRRVVAAQVNELVENAARFRNSIEAKGTDEVPGEDFLTNCKRPPALAAKPWHATVEKNEAMAWKQSSTCEIWIASQGCSIKANPKYRALKVFEQLRGGGEDTDSPCLSRLAAAGHELARKVELPLINDLGFSKNVVRCLQMGEVLDCMKDLISYSQSKNLSPLESLRRYPAEVMNAKLKMKQVEAQLQMQHGYPHFQGTVAPTIQLPNFMLQTVNPREQASCSGSYRQRLPAEQPITGHTSFLPSHPLQNPHIPQSPNLVPHFTQKPLPNVCPSSSQEDPGDRILNDLLRLMRDEGSKGACSKTIRAKSRLVYDPNVENPQIVFTQSREECGDATEEKQKAKGLNSSSSSNSNRDVPDVKVAKREPELEEDFTSPPHFQGSSKNDEHHP</sequence>
<dbReference type="OrthoDB" id="1742277at2759"/>
<dbReference type="InterPro" id="IPR029005">
    <property type="entry name" value="LIM-bd/SEUSS"/>
</dbReference>
<dbReference type="Proteomes" id="UP001153076">
    <property type="component" value="Unassembled WGS sequence"/>
</dbReference>
<evidence type="ECO:0000313" key="2">
    <source>
        <dbReference type="EMBL" id="KAJ8449308.1"/>
    </source>
</evidence>
<keyword evidence="3" id="KW-1185">Reference proteome</keyword>
<dbReference type="Pfam" id="PF01803">
    <property type="entry name" value="LIM_bind"/>
    <property type="match status" value="1"/>
</dbReference>
<comment type="caution">
    <text evidence="2">The sequence shown here is derived from an EMBL/GenBank/DDBJ whole genome shotgun (WGS) entry which is preliminary data.</text>
</comment>
<dbReference type="EMBL" id="JAKOGI010000022">
    <property type="protein sequence ID" value="KAJ8449308.1"/>
    <property type="molecule type" value="Genomic_DNA"/>
</dbReference>
<feature type="region of interest" description="Disordered" evidence="1">
    <location>
        <begin position="674"/>
        <end position="703"/>
    </location>
</feature>
<feature type="compositionally biased region" description="Basic and acidic residues" evidence="1">
    <location>
        <begin position="776"/>
        <end position="787"/>
    </location>
</feature>
<name>A0A9Q1QNI9_9CARY</name>
<feature type="region of interest" description="Disordered" evidence="1">
    <location>
        <begin position="120"/>
        <end position="140"/>
    </location>
</feature>
<proteinExistence type="predicted"/>
<feature type="region of interest" description="Disordered" evidence="1">
    <location>
        <begin position="745"/>
        <end position="810"/>
    </location>
</feature>
<evidence type="ECO:0000313" key="3">
    <source>
        <dbReference type="Proteomes" id="UP001153076"/>
    </source>
</evidence>
<reference evidence="2" key="1">
    <citation type="submission" date="2022-04" db="EMBL/GenBank/DDBJ databases">
        <title>Carnegiea gigantea Genome sequencing and assembly v2.</title>
        <authorList>
            <person name="Copetti D."/>
            <person name="Sanderson M.J."/>
            <person name="Burquez A."/>
            <person name="Wojciechowski M.F."/>
        </authorList>
    </citation>
    <scope>NUCLEOTIDE SEQUENCE</scope>
    <source>
        <strain evidence="2">SGP5-SGP5p</strain>
        <tissue evidence="2">Aerial part</tissue>
    </source>
</reference>